<reference evidence="1 2" key="1">
    <citation type="journal article" date="2019" name="Nat. Ecol. Evol.">
        <title>Megaphylogeny resolves global patterns of mushroom evolution.</title>
        <authorList>
            <person name="Varga T."/>
            <person name="Krizsan K."/>
            <person name="Foldi C."/>
            <person name="Dima B."/>
            <person name="Sanchez-Garcia M."/>
            <person name="Sanchez-Ramirez S."/>
            <person name="Szollosi G.J."/>
            <person name="Szarkandi J.G."/>
            <person name="Papp V."/>
            <person name="Albert L."/>
            <person name="Andreopoulos W."/>
            <person name="Angelini C."/>
            <person name="Antonin V."/>
            <person name="Barry K.W."/>
            <person name="Bougher N.L."/>
            <person name="Buchanan P."/>
            <person name="Buyck B."/>
            <person name="Bense V."/>
            <person name="Catcheside P."/>
            <person name="Chovatia M."/>
            <person name="Cooper J."/>
            <person name="Damon W."/>
            <person name="Desjardin D."/>
            <person name="Finy P."/>
            <person name="Geml J."/>
            <person name="Haridas S."/>
            <person name="Hughes K."/>
            <person name="Justo A."/>
            <person name="Karasinski D."/>
            <person name="Kautmanova I."/>
            <person name="Kiss B."/>
            <person name="Kocsube S."/>
            <person name="Kotiranta H."/>
            <person name="LaButti K.M."/>
            <person name="Lechner B.E."/>
            <person name="Liimatainen K."/>
            <person name="Lipzen A."/>
            <person name="Lukacs Z."/>
            <person name="Mihaltcheva S."/>
            <person name="Morgado L.N."/>
            <person name="Niskanen T."/>
            <person name="Noordeloos M.E."/>
            <person name="Ohm R.A."/>
            <person name="Ortiz-Santana B."/>
            <person name="Ovrebo C."/>
            <person name="Racz N."/>
            <person name="Riley R."/>
            <person name="Savchenko A."/>
            <person name="Shiryaev A."/>
            <person name="Soop K."/>
            <person name="Spirin V."/>
            <person name="Szebenyi C."/>
            <person name="Tomsovsky M."/>
            <person name="Tulloss R.E."/>
            <person name="Uehling J."/>
            <person name="Grigoriev I.V."/>
            <person name="Vagvolgyi C."/>
            <person name="Papp T."/>
            <person name="Martin F.M."/>
            <person name="Miettinen O."/>
            <person name="Hibbett D.S."/>
            <person name="Nagy L.G."/>
        </authorList>
    </citation>
    <scope>NUCLEOTIDE SEQUENCE [LARGE SCALE GENOMIC DNA]</scope>
    <source>
        <strain evidence="1 2">FP101781</strain>
    </source>
</reference>
<evidence type="ECO:0000313" key="2">
    <source>
        <dbReference type="Proteomes" id="UP000298030"/>
    </source>
</evidence>
<dbReference type="Proteomes" id="UP000298030">
    <property type="component" value="Unassembled WGS sequence"/>
</dbReference>
<dbReference type="AlphaFoldDB" id="A0A4Y7RLG3"/>
<name>A0A4Y7RLG3_COPMI</name>
<dbReference type="EMBL" id="QPFP01000501">
    <property type="protein sequence ID" value="TEB09512.1"/>
    <property type="molecule type" value="Genomic_DNA"/>
</dbReference>
<sequence length="270" mass="29683">WQVDIIYTPSNATVEPITRSRGNLVKVEGLLNEVTAQSSDSAALTDLFYLRTCPTPRSLSRRICQRHETVDRKIRNGGRGALLGWNYVGDRGALLEGDTGDKDRGAVSEVVGAEDEGAPLEGWLVWRTRELRRRGVVGVRDDGALAGRSGWCRGRGSCVRGVVLAGDKGAVSEGWSLQGTRELPRKGMGSSLGRLQETRFYVNNMGAPSEGWGRLGFYVNDMGAPSDSWRRLDFYVNKKGAPLEGWRRLDFYVNDMGAPLEGWSADCSQV</sequence>
<protein>
    <submittedName>
        <fullName evidence="1">Uncharacterized protein</fullName>
    </submittedName>
</protein>
<keyword evidence="2" id="KW-1185">Reference proteome</keyword>
<comment type="caution">
    <text evidence="1">The sequence shown here is derived from an EMBL/GenBank/DDBJ whole genome shotgun (WGS) entry which is preliminary data.</text>
</comment>
<accession>A0A4Y7RLG3</accession>
<gene>
    <name evidence="1" type="ORF">FA13DRAFT_1722488</name>
</gene>
<feature type="non-terminal residue" evidence="1">
    <location>
        <position position="1"/>
    </location>
</feature>
<evidence type="ECO:0000313" key="1">
    <source>
        <dbReference type="EMBL" id="TEB09512.1"/>
    </source>
</evidence>
<proteinExistence type="predicted"/>
<organism evidence="1 2">
    <name type="scientific">Coprinellus micaceus</name>
    <name type="common">Glistening ink-cap mushroom</name>
    <name type="synonym">Coprinus micaceus</name>
    <dbReference type="NCBI Taxonomy" id="71717"/>
    <lineage>
        <taxon>Eukaryota</taxon>
        <taxon>Fungi</taxon>
        <taxon>Dikarya</taxon>
        <taxon>Basidiomycota</taxon>
        <taxon>Agaricomycotina</taxon>
        <taxon>Agaricomycetes</taxon>
        <taxon>Agaricomycetidae</taxon>
        <taxon>Agaricales</taxon>
        <taxon>Agaricineae</taxon>
        <taxon>Psathyrellaceae</taxon>
        <taxon>Coprinellus</taxon>
    </lineage>
</organism>